<sequence>MLKIIMFSGILSSIIKLPIIGILPTGNIKKNTGISDSKKDGKQRRSNLGISIYQLPSFLYSLINNSVPSNKPIPPEEIKLIKMYLLKSCI</sequence>
<dbReference type="Proteomes" id="UP000878956">
    <property type="component" value="Unassembled WGS sequence"/>
</dbReference>
<reference evidence="1" key="2">
    <citation type="submission" date="2021-06" db="EMBL/GenBank/DDBJ databases">
        <authorList>
            <consortium name="NCBI Pathogen Detection Project"/>
        </authorList>
    </citation>
    <scope>NUCLEOTIDE SEQUENCE</scope>
    <source>
        <strain evidence="1">HN1000</strain>
    </source>
</reference>
<accession>A0AAN5VNB1</accession>
<dbReference type="AlphaFoldDB" id="A0AAN5VNB1"/>
<organism evidence="1 2">
    <name type="scientific">Clostridioides difficile</name>
    <name type="common">Peptoclostridium difficile</name>
    <dbReference type="NCBI Taxonomy" id="1496"/>
    <lineage>
        <taxon>Bacteria</taxon>
        <taxon>Bacillati</taxon>
        <taxon>Bacillota</taxon>
        <taxon>Clostridia</taxon>
        <taxon>Peptostreptococcales</taxon>
        <taxon>Peptostreptococcaceae</taxon>
        <taxon>Clostridioides</taxon>
    </lineage>
</organism>
<dbReference type="EMBL" id="DAEPXK010000039">
    <property type="protein sequence ID" value="HBH1543487.1"/>
    <property type="molecule type" value="Genomic_DNA"/>
</dbReference>
<evidence type="ECO:0000313" key="2">
    <source>
        <dbReference type="Proteomes" id="UP000878956"/>
    </source>
</evidence>
<dbReference type="RefSeq" id="WP_161419932.1">
    <property type="nucleotide sequence ID" value="NZ_AP031492.1"/>
</dbReference>
<gene>
    <name evidence="1" type="ORF">KRM00_003016</name>
</gene>
<reference evidence="1" key="1">
    <citation type="journal article" date="2018" name="Genome Biol.">
        <title>SKESA: strategic k-mer extension for scrupulous assemblies.</title>
        <authorList>
            <person name="Souvorov A."/>
            <person name="Agarwala R."/>
            <person name="Lipman D.J."/>
        </authorList>
    </citation>
    <scope>NUCLEOTIDE SEQUENCE</scope>
    <source>
        <strain evidence="1">HN1000</strain>
    </source>
</reference>
<evidence type="ECO:0000313" key="1">
    <source>
        <dbReference type="EMBL" id="HBH1543487.1"/>
    </source>
</evidence>
<comment type="caution">
    <text evidence="1">The sequence shown here is derived from an EMBL/GenBank/DDBJ whole genome shotgun (WGS) entry which is preliminary data.</text>
</comment>
<proteinExistence type="predicted"/>
<name>A0AAN5VNB1_CLODI</name>
<protein>
    <submittedName>
        <fullName evidence="1">Uncharacterized protein</fullName>
    </submittedName>
</protein>